<reference evidence="3" key="1">
    <citation type="submission" date="2020-01" db="EMBL/GenBank/DDBJ databases">
        <authorList>
            <consortium name="DOE Joint Genome Institute"/>
            <person name="Haridas S."/>
            <person name="Albert R."/>
            <person name="Binder M."/>
            <person name="Bloem J."/>
            <person name="Labutti K."/>
            <person name="Salamov A."/>
            <person name="Andreopoulos B."/>
            <person name="Baker S.E."/>
            <person name="Barry K."/>
            <person name="Bills G."/>
            <person name="Bluhm B.H."/>
            <person name="Cannon C."/>
            <person name="Castanera R."/>
            <person name="Culley D.E."/>
            <person name="Daum C."/>
            <person name="Ezra D."/>
            <person name="Gonzalez J.B."/>
            <person name="Henrissat B."/>
            <person name="Kuo A."/>
            <person name="Liang C."/>
            <person name="Lipzen A."/>
            <person name="Lutzoni F."/>
            <person name="Magnuson J."/>
            <person name="Mondo S."/>
            <person name="Nolan M."/>
            <person name="Ohm R."/>
            <person name="Pangilinan J."/>
            <person name="Park H.-J."/>
            <person name="Ramirez L."/>
            <person name="Alfaro M."/>
            <person name="Sun H."/>
            <person name="Tritt A."/>
            <person name="Yoshinaga Y."/>
            <person name="Zwiers L.-H."/>
            <person name="Turgeon B.G."/>
            <person name="Goodwin S.B."/>
            <person name="Spatafora J.W."/>
            <person name="Crous P.W."/>
            <person name="Grigoriev I.V."/>
        </authorList>
    </citation>
    <scope>NUCLEOTIDE SEQUENCE</scope>
    <source>
        <strain evidence="3">CBS 394.84</strain>
    </source>
</reference>
<dbReference type="Proteomes" id="UP000800039">
    <property type="component" value="Unassembled WGS sequence"/>
</dbReference>
<feature type="compositionally biased region" description="Pro residues" evidence="1">
    <location>
        <begin position="104"/>
        <end position="114"/>
    </location>
</feature>
<accession>A0A9P4LDH2</accession>
<feature type="transmembrane region" description="Helical" evidence="2">
    <location>
        <begin position="518"/>
        <end position="535"/>
    </location>
</feature>
<evidence type="ECO:0000256" key="2">
    <source>
        <dbReference type="SAM" id="Phobius"/>
    </source>
</evidence>
<feature type="region of interest" description="Disordered" evidence="1">
    <location>
        <begin position="129"/>
        <end position="158"/>
    </location>
</feature>
<feature type="region of interest" description="Disordered" evidence="1">
    <location>
        <begin position="1"/>
        <end position="68"/>
    </location>
</feature>
<feature type="compositionally biased region" description="Basic and acidic residues" evidence="1">
    <location>
        <begin position="42"/>
        <end position="55"/>
    </location>
</feature>
<comment type="caution">
    <text evidence="3">The sequence shown here is derived from an EMBL/GenBank/DDBJ whole genome shotgun (WGS) entry which is preliminary data.</text>
</comment>
<evidence type="ECO:0000256" key="1">
    <source>
        <dbReference type="SAM" id="MobiDB-lite"/>
    </source>
</evidence>
<dbReference type="RefSeq" id="XP_040792662.1">
    <property type="nucleotide sequence ID" value="XM_040936301.1"/>
</dbReference>
<protein>
    <submittedName>
        <fullName evidence="3">Uncharacterized protein</fullName>
    </submittedName>
</protein>
<keyword evidence="2" id="KW-0812">Transmembrane</keyword>
<keyword evidence="4" id="KW-1185">Reference proteome</keyword>
<keyword evidence="2" id="KW-1133">Transmembrane helix</keyword>
<dbReference type="GeneID" id="63853551"/>
<name>A0A9P4LDH2_9PLEO</name>
<feature type="region of interest" description="Disordered" evidence="1">
    <location>
        <begin position="197"/>
        <end position="219"/>
    </location>
</feature>
<gene>
    <name evidence="3" type="ORF">K460DRAFT_400185</name>
</gene>
<keyword evidence="2" id="KW-0472">Membrane</keyword>
<dbReference type="EMBL" id="ML976614">
    <property type="protein sequence ID" value="KAF1850099.1"/>
    <property type="molecule type" value="Genomic_DNA"/>
</dbReference>
<proteinExistence type="predicted"/>
<feature type="compositionally biased region" description="Low complexity" evidence="1">
    <location>
        <begin position="28"/>
        <end position="41"/>
    </location>
</feature>
<evidence type="ECO:0000313" key="4">
    <source>
        <dbReference type="Proteomes" id="UP000800039"/>
    </source>
</evidence>
<feature type="transmembrane region" description="Helical" evidence="2">
    <location>
        <begin position="487"/>
        <end position="506"/>
    </location>
</feature>
<dbReference type="AlphaFoldDB" id="A0A9P4LDH2"/>
<evidence type="ECO:0000313" key="3">
    <source>
        <dbReference type="EMBL" id="KAF1850099.1"/>
    </source>
</evidence>
<feature type="region of interest" description="Disordered" evidence="1">
    <location>
        <begin position="88"/>
        <end position="115"/>
    </location>
</feature>
<sequence>MTSKAKMPGLGYHQDPASSPRDLNEIVARYSSSALRSSSAISERRPYEVLPREVAGDDNVAPLSSSPPPYVSSIYRFPLTFQHRRSSTHSGYLSRDQLFGRSPTPEPESSPLPQPEALQRIDLQRCVSRQSPKADPLISSLERRQQENDITLQDRPSLPNLRVKQKESISTSDLCSSLRGGRTSAFSLRQRFSGSPRDEWLEAGTPGPVTTDSGIEPSFMSRSTVAPTFETRNGTGGAYIKDGKSFKVSPAETALHKALKKVAHPEKTDPTRSASWSRTVFHRHDPQYEFPKAKTLYESLLELDSVKSQASPELLADVTSSHKAVKALDEKKYIKPSHKNSPVNETVDLDGSYVDLQTAYGVAGLRATIFSGSNNFEKISVLPPREVFSQEPIGLASQNLLSAVPRGNSTCRRKIPSLRVTPTLIIFDQSPLPPKYEISLATPTVIISNHPIHPPCYGFSSKEVTVYPSPMTPSQQQRLSFSDSNIAIIRGCISFAVILNVLLNIGKGIRAVQITYDISIAFMIGMSLCLVLNWVRGGRFIVPGGLLRSREHVHNTE</sequence>
<organism evidence="3 4">
    <name type="scientific">Cucurbitaria berberidis CBS 394.84</name>
    <dbReference type="NCBI Taxonomy" id="1168544"/>
    <lineage>
        <taxon>Eukaryota</taxon>
        <taxon>Fungi</taxon>
        <taxon>Dikarya</taxon>
        <taxon>Ascomycota</taxon>
        <taxon>Pezizomycotina</taxon>
        <taxon>Dothideomycetes</taxon>
        <taxon>Pleosporomycetidae</taxon>
        <taxon>Pleosporales</taxon>
        <taxon>Pleosporineae</taxon>
        <taxon>Cucurbitariaceae</taxon>
        <taxon>Cucurbitaria</taxon>
    </lineage>
</organism>